<feature type="transmembrane region" description="Helical" evidence="1">
    <location>
        <begin position="66"/>
        <end position="84"/>
    </location>
</feature>
<comment type="caution">
    <text evidence="2">The sequence shown here is derived from an EMBL/GenBank/DDBJ whole genome shotgun (WGS) entry which is preliminary data.</text>
</comment>
<feature type="transmembrane region" description="Helical" evidence="1">
    <location>
        <begin position="214"/>
        <end position="231"/>
    </location>
</feature>
<organism evidence="2">
    <name type="scientific">Xenorhabdus bovienii str. Intermedium</name>
    <dbReference type="NCBI Taxonomy" id="1379677"/>
    <lineage>
        <taxon>Bacteria</taxon>
        <taxon>Pseudomonadati</taxon>
        <taxon>Pseudomonadota</taxon>
        <taxon>Gammaproteobacteria</taxon>
        <taxon>Enterobacterales</taxon>
        <taxon>Morganellaceae</taxon>
        <taxon>Xenorhabdus</taxon>
    </lineage>
</organism>
<dbReference type="RefSeq" id="WP_196245101.1">
    <property type="nucleotide sequence ID" value="NZ_CAWLWA010000051.1"/>
</dbReference>
<evidence type="ECO:0000256" key="1">
    <source>
        <dbReference type="SAM" id="Phobius"/>
    </source>
</evidence>
<name>A0A077QFS1_XENBV</name>
<keyword evidence="1" id="KW-0812">Transmembrane</keyword>
<accession>A0A077QFS1</accession>
<feature type="transmembrane region" description="Helical" evidence="1">
    <location>
        <begin position="158"/>
        <end position="175"/>
    </location>
</feature>
<protein>
    <submittedName>
        <fullName evidence="2">Putative transport protein</fullName>
    </submittedName>
</protein>
<dbReference type="HOGENOM" id="CLU_051800_0_0_6"/>
<sequence length="455" mass="48259">MSNINTIQHLHSFLMSLMEVDPFKAGLLAAIGAIAAMMANRGIAVFHDGLRPLLPEYLEGRMSRKALAATSFALSIGLVVGFGIPFSLAAPIVLVHSLLLGTDMIGIWCANSRRGFIASGIIGALYAIALLAGLRSVVELFAMLPVNFTDDLKKVGDPIVACFALFPAIVVGYQYGYRKGLWVMLTALIGYLATKAIGPLSFGGMIEKPVSLDPNGAALLLSMIAMFYFAMRERPAQSAEQKGANEVLVGLFSTRIERIQKNKWLLILCGGLTASAATMSFSLLAEGPVSLQLMAQGEQTNALLVALARAISFVPLVGTTAIATGVYSPNGMKFVFVAGLATNNPWIAFIAGGITMFIEIQLLAKIAIWLDKYPGVKACSGHIRTAITKMLEVALLVGGMIASNAILPGIGFMIVAGIYLLNRTSRRPLVEMAIGPIATIAVGILANVLYLLGIK</sequence>
<evidence type="ECO:0000313" key="2">
    <source>
        <dbReference type="EMBL" id="CDH34907.1"/>
    </source>
</evidence>
<dbReference type="InterPro" id="IPR019733">
    <property type="entry name" value="Uncharacterised_YhfT"/>
</dbReference>
<dbReference type="AlphaFoldDB" id="A0A077QFS1"/>
<proteinExistence type="predicted"/>
<feature type="transmembrane region" description="Helical" evidence="1">
    <location>
        <begin position="116"/>
        <end position="138"/>
    </location>
</feature>
<feature type="transmembrane region" description="Helical" evidence="1">
    <location>
        <begin position="182"/>
        <end position="202"/>
    </location>
</feature>
<feature type="transmembrane region" description="Helical" evidence="1">
    <location>
        <begin position="391"/>
        <end position="421"/>
    </location>
</feature>
<feature type="transmembrane region" description="Helical" evidence="1">
    <location>
        <begin position="25"/>
        <end position="46"/>
    </location>
</feature>
<dbReference type="EMBL" id="CBTB010000274">
    <property type="protein sequence ID" value="CDH34907.1"/>
    <property type="molecule type" value="Genomic_DNA"/>
</dbReference>
<reference evidence="2" key="1">
    <citation type="submission" date="2013-07" db="EMBL/GenBank/DDBJ databases">
        <title>Sub-species coevolution in mutualistic symbiosis.</title>
        <authorList>
            <person name="Murfin K."/>
            <person name="Klassen J."/>
            <person name="Lee M."/>
            <person name="Forst S."/>
            <person name="Stock P."/>
            <person name="Goodrich-Blair H."/>
        </authorList>
    </citation>
    <scope>NUCLEOTIDE SEQUENCE [LARGE SCALE GENOMIC DNA]</scope>
    <source>
        <strain evidence="2">Intermedium</strain>
    </source>
</reference>
<gene>
    <name evidence="2" type="primary">yhfT</name>
    <name evidence="2" type="ORF">XBI1_650029</name>
</gene>
<keyword evidence="1" id="KW-0472">Membrane</keyword>
<dbReference type="Pfam" id="PF10797">
    <property type="entry name" value="YhfT"/>
    <property type="match status" value="1"/>
</dbReference>
<feature type="transmembrane region" description="Helical" evidence="1">
    <location>
        <begin position="264"/>
        <end position="285"/>
    </location>
</feature>
<dbReference type="Proteomes" id="UP000028480">
    <property type="component" value="Unassembled WGS sequence"/>
</dbReference>
<keyword evidence="1" id="KW-1133">Transmembrane helix</keyword>
<feature type="transmembrane region" description="Helical" evidence="1">
    <location>
        <begin position="433"/>
        <end position="452"/>
    </location>
</feature>